<dbReference type="GeneID" id="63790701"/>
<protein>
    <submittedName>
        <fullName evidence="2">Uncharacterized protein</fullName>
    </submittedName>
</protein>
<dbReference type="OrthoDB" id="273230at2759"/>
<gene>
    <name evidence="2" type="ORF">BHQ10_001484</name>
</gene>
<organism evidence="2 3">
    <name type="scientific">Talaromyces amestolkiae</name>
    <dbReference type="NCBI Taxonomy" id="1196081"/>
    <lineage>
        <taxon>Eukaryota</taxon>
        <taxon>Fungi</taxon>
        <taxon>Dikarya</taxon>
        <taxon>Ascomycota</taxon>
        <taxon>Pezizomycotina</taxon>
        <taxon>Eurotiomycetes</taxon>
        <taxon>Eurotiomycetidae</taxon>
        <taxon>Eurotiales</taxon>
        <taxon>Trichocomaceae</taxon>
        <taxon>Talaromyces</taxon>
        <taxon>Talaromyces sect. Talaromyces</taxon>
    </lineage>
</organism>
<dbReference type="Proteomes" id="UP000249363">
    <property type="component" value="Unassembled WGS sequence"/>
</dbReference>
<feature type="coiled-coil region" evidence="1">
    <location>
        <begin position="86"/>
        <end position="113"/>
    </location>
</feature>
<reference evidence="2 3" key="1">
    <citation type="journal article" date="2017" name="Biotechnol. Biofuels">
        <title>Differential beta-glucosidase expression as a function of carbon source availability in Talaromyces amestolkiae: a genomic and proteomic approach.</title>
        <authorList>
            <person name="de Eugenio L.I."/>
            <person name="Mendez-Liter J.A."/>
            <person name="Nieto-Dominguez M."/>
            <person name="Alonso L."/>
            <person name="Gil-Munoz J."/>
            <person name="Barriuso J."/>
            <person name="Prieto A."/>
            <person name="Martinez M.J."/>
        </authorList>
    </citation>
    <scope>NUCLEOTIDE SEQUENCE [LARGE SCALE GENOMIC DNA]</scope>
    <source>
        <strain evidence="2 3">CIB</strain>
    </source>
</reference>
<dbReference type="STRING" id="1196081.A0A364KPI7"/>
<keyword evidence="1" id="KW-0175">Coiled coil</keyword>
<accession>A0A364KPI7</accession>
<proteinExistence type="predicted"/>
<evidence type="ECO:0000313" key="2">
    <source>
        <dbReference type="EMBL" id="RAO65472.1"/>
    </source>
</evidence>
<name>A0A364KPI7_TALAM</name>
<evidence type="ECO:0000313" key="3">
    <source>
        <dbReference type="Proteomes" id="UP000249363"/>
    </source>
</evidence>
<evidence type="ECO:0000256" key="1">
    <source>
        <dbReference type="SAM" id="Coils"/>
    </source>
</evidence>
<dbReference type="EMBL" id="MIKG01000002">
    <property type="protein sequence ID" value="RAO65472.1"/>
    <property type="molecule type" value="Genomic_DNA"/>
</dbReference>
<dbReference type="AlphaFoldDB" id="A0A364KPI7"/>
<comment type="caution">
    <text evidence="2">The sequence shown here is derived from an EMBL/GenBank/DDBJ whole genome shotgun (WGS) entry which is preliminary data.</text>
</comment>
<sequence>MTPLPSRPLLQVALQLRLSRISITSVQSAASANAALRCYTNTGLSGFRARSKASQTRISSLSKNFKQSVTEIQHRGYAELKASGGKTEADLIVEELQELYENAKDELEIATDSTNGATIYAASDRESARELLDQLLYVYNVYTDMTRSPASTSAESPPHENEAALAPNAQQANADRLDAGATAAATDPTPILDTNEALSRDSYVGVAPNYDPEYISVDVKEEVKKRVGQRVRELKSAVERLEEMATHE</sequence>
<keyword evidence="3" id="KW-1185">Reference proteome</keyword>
<dbReference type="RefSeq" id="XP_040729989.1">
    <property type="nucleotide sequence ID" value="XM_040873525.1"/>
</dbReference>